<dbReference type="EMBL" id="FRYK01000012">
    <property type="protein sequence ID" value="SHO74349.1"/>
    <property type="molecule type" value="Genomic_DNA"/>
</dbReference>
<protein>
    <submittedName>
        <fullName evidence="2">Uncharacterized protein</fullName>
    </submittedName>
</protein>
<accession>A0A1M7ZZR7</accession>
<gene>
    <name evidence="2" type="ORF">SAMN05443547_0007</name>
</gene>
<proteinExistence type="predicted"/>
<dbReference type="AlphaFoldDB" id="A0A1M7ZZR7"/>
<feature type="transmembrane region" description="Helical" evidence="1">
    <location>
        <begin position="56"/>
        <end position="85"/>
    </location>
</feature>
<dbReference type="Proteomes" id="UP000184611">
    <property type="component" value="Unassembled WGS sequence"/>
</dbReference>
<keyword evidence="3" id="KW-1185">Reference proteome</keyword>
<feature type="transmembrane region" description="Helical" evidence="1">
    <location>
        <begin position="97"/>
        <end position="117"/>
    </location>
</feature>
<reference evidence="3" key="1">
    <citation type="submission" date="2016-12" db="EMBL/GenBank/DDBJ databases">
        <authorList>
            <person name="Varghese N."/>
            <person name="Submissions S."/>
        </authorList>
    </citation>
    <scope>NUCLEOTIDE SEQUENCE [LARGE SCALE GENOMIC DNA]</scope>
    <source>
        <strain evidence="3">DSM 18830</strain>
    </source>
</reference>
<organism evidence="2 3">
    <name type="scientific">Flavobacterium cucumis</name>
    <dbReference type="NCBI Taxonomy" id="416016"/>
    <lineage>
        <taxon>Bacteria</taxon>
        <taxon>Pseudomonadati</taxon>
        <taxon>Bacteroidota</taxon>
        <taxon>Flavobacteriia</taxon>
        <taxon>Flavobacteriales</taxon>
        <taxon>Flavobacteriaceae</taxon>
        <taxon>Flavobacterium</taxon>
    </lineage>
</organism>
<keyword evidence="1" id="KW-0472">Membrane</keyword>
<name>A0A1M7ZZR7_9FLAO</name>
<keyword evidence="1" id="KW-0812">Transmembrane</keyword>
<sequence length="125" mass="14920">MKPSPNGTLKKMKLTFKAILYISLNIVLSFLLYFISLRPLSPSEEQLISNFKYKTFFAFTIETLLFCLLLTFIFSAFSYVFFWFFFRKVIKIKGLPLIIFMIYLVISFICSLEYYNYVINIIYNK</sequence>
<evidence type="ECO:0000313" key="3">
    <source>
        <dbReference type="Proteomes" id="UP000184611"/>
    </source>
</evidence>
<feature type="transmembrane region" description="Helical" evidence="1">
    <location>
        <begin position="18"/>
        <end position="36"/>
    </location>
</feature>
<evidence type="ECO:0000256" key="1">
    <source>
        <dbReference type="SAM" id="Phobius"/>
    </source>
</evidence>
<evidence type="ECO:0000313" key="2">
    <source>
        <dbReference type="EMBL" id="SHO74349.1"/>
    </source>
</evidence>
<keyword evidence="1" id="KW-1133">Transmembrane helix</keyword>